<name>A0A562RET3_9BURK</name>
<gene>
    <name evidence="1" type="ORF">IP91_01696</name>
</gene>
<accession>A0A562RET3</accession>
<evidence type="ECO:0000313" key="2">
    <source>
        <dbReference type="Proteomes" id="UP000318431"/>
    </source>
</evidence>
<keyword evidence="2" id="KW-1185">Reference proteome</keyword>
<dbReference type="OrthoDB" id="7056260at2"/>
<dbReference type="Proteomes" id="UP000318431">
    <property type="component" value="Unassembled WGS sequence"/>
</dbReference>
<evidence type="ECO:0008006" key="3">
    <source>
        <dbReference type="Google" id="ProtNLM"/>
    </source>
</evidence>
<evidence type="ECO:0000313" key="1">
    <source>
        <dbReference type="EMBL" id="TWI67579.1"/>
    </source>
</evidence>
<proteinExistence type="predicted"/>
<reference evidence="1 2" key="1">
    <citation type="journal article" date="2015" name="Stand. Genomic Sci.">
        <title>Genomic Encyclopedia of Bacterial and Archaeal Type Strains, Phase III: the genomes of soil and plant-associated and newly described type strains.</title>
        <authorList>
            <person name="Whitman W.B."/>
            <person name="Woyke T."/>
            <person name="Klenk H.P."/>
            <person name="Zhou Y."/>
            <person name="Lilburn T.G."/>
            <person name="Beck B.J."/>
            <person name="De Vos P."/>
            <person name="Vandamme P."/>
            <person name="Eisen J.A."/>
            <person name="Garrity G."/>
            <person name="Hugenholtz P."/>
            <person name="Kyrpides N.C."/>
        </authorList>
    </citation>
    <scope>NUCLEOTIDE SEQUENCE [LARGE SCALE GENOMIC DNA]</scope>
    <source>
        <strain evidence="1 2">CGMCC 1.10822</strain>
    </source>
</reference>
<organism evidence="1 2">
    <name type="scientific">Pseudoduganella lurida</name>
    <dbReference type="NCBI Taxonomy" id="1036180"/>
    <lineage>
        <taxon>Bacteria</taxon>
        <taxon>Pseudomonadati</taxon>
        <taxon>Pseudomonadota</taxon>
        <taxon>Betaproteobacteria</taxon>
        <taxon>Burkholderiales</taxon>
        <taxon>Oxalobacteraceae</taxon>
        <taxon>Telluria group</taxon>
        <taxon>Pseudoduganella</taxon>
    </lineage>
</organism>
<protein>
    <recommendedName>
        <fullName evidence="3">Flagellar hook-length control protein FliK</fullName>
    </recommendedName>
</protein>
<dbReference type="AlphaFoldDB" id="A0A562RET3"/>
<dbReference type="RefSeq" id="WP_145648513.1">
    <property type="nucleotide sequence ID" value="NZ_VLLB01000002.1"/>
</dbReference>
<comment type="caution">
    <text evidence="1">The sequence shown here is derived from an EMBL/GenBank/DDBJ whole genome shotgun (WGS) entry which is preliminary data.</text>
</comment>
<dbReference type="EMBL" id="VLLB01000002">
    <property type="protein sequence ID" value="TWI67579.1"/>
    <property type="molecule type" value="Genomic_DNA"/>
</dbReference>
<sequence length="312" mass="33052">MAIDRVTPSSAALTIPERIAREQPGTAQAVPPVARPPDDAPPFALDAGLPGAVGALLEAMEGKPTAAPSPAALAGRLAAAETLLDETMSMQPNQLFLSRQLVPHAAEPSALAASWLAMVRTYAEQRGALDRQADGRHLPASLFLSDQAPHVLRDGRVPPQLVAELDAWRFAVYAWGAEKLVLRVVTRKEDEDDEGGPAHRRGRPRMALRLELHLPGLGKVVLQIVPGDGGVLLEIGAAQTPALQHMRLMLPEIGAIATRCGVRVLRVRLVRELADGGSPAPGQAQLAMLTPDLFRAMAEMAVLLSQPVAAPA</sequence>